<feature type="transmembrane region" description="Helical" evidence="1">
    <location>
        <begin position="45"/>
        <end position="78"/>
    </location>
</feature>
<evidence type="ECO:0000313" key="2">
    <source>
        <dbReference type="EMBL" id="ACB53486.1"/>
    </source>
</evidence>
<protein>
    <submittedName>
        <fullName evidence="2">Uncharacterized protein</fullName>
    </submittedName>
</protein>
<name>B1WRP5_CROS5</name>
<gene>
    <name evidence="2" type="ordered locus">cce_4138</name>
</gene>
<dbReference type="KEGG" id="cyt:cce_4138"/>
<evidence type="ECO:0000256" key="1">
    <source>
        <dbReference type="SAM" id="Phobius"/>
    </source>
</evidence>
<keyword evidence="3" id="KW-1185">Reference proteome</keyword>
<accession>B1WRP5</accession>
<keyword evidence="1" id="KW-0472">Membrane</keyword>
<sequence>MRLYIALFSAFLLFLIDLLYQLSIFKKLSWEDGFRWVKNNLACTLFMLIFFPIAIGIFTTYLFLLFLSVVFFIISIIFLSNNLILTVGSIISFVLLTLIPVLSQFKPEIIALGLNYSQKIFNNFSLNDYILFNCTNLFTLIIILFLILPN</sequence>
<dbReference type="HOGENOM" id="CLU_1737505_0_0_3"/>
<keyword evidence="1" id="KW-1133">Transmembrane helix</keyword>
<keyword evidence="1" id="KW-0812">Transmembrane</keyword>
<evidence type="ECO:0000313" key="3">
    <source>
        <dbReference type="Proteomes" id="UP000001203"/>
    </source>
</evidence>
<proteinExistence type="predicted"/>
<dbReference type="Proteomes" id="UP000001203">
    <property type="component" value="Chromosome circular"/>
</dbReference>
<dbReference type="EMBL" id="CP000806">
    <property type="protein sequence ID" value="ACB53486.1"/>
    <property type="molecule type" value="Genomic_DNA"/>
</dbReference>
<dbReference type="AlphaFoldDB" id="B1WRP5"/>
<reference evidence="2 3" key="1">
    <citation type="journal article" date="2008" name="Proc. Natl. Acad. Sci. U.S.A.">
        <title>The genome of Cyanothece 51142, a unicellular diazotrophic cyanobacterium important in the marine nitrogen cycle.</title>
        <authorList>
            <person name="Welsh E.A."/>
            <person name="Liberton M."/>
            <person name="Stoeckel J."/>
            <person name="Loh T."/>
            <person name="Elvitigala T."/>
            <person name="Wang C."/>
            <person name="Wollam A."/>
            <person name="Fulton R.S."/>
            <person name="Clifton S.W."/>
            <person name="Jacobs J.M."/>
            <person name="Aurora R."/>
            <person name="Ghosh B.K."/>
            <person name="Sherman L.A."/>
            <person name="Smith R.D."/>
            <person name="Wilson R.K."/>
            <person name="Pakrasi H.B."/>
        </authorList>
    </citation>
    <scope>NUCLEOTIDE SEQUENCE [LARGE SCALE GENOMIC DNA]</scope>
    <source>
        <strain evidence="3">ATCC 51142 / BH68</strain>
    </source>
</reference>
<organism evidence="2 3">
    <name type="scientific">Crocosphaera subtropica (strain ATCC 51142 / BH68)</name>
    <name type="common">Cyanothece sp. (strain ATCC 51142)</name>
    <dbReference type="NCBI Taxonomy" id="43989"/>
    <lineage>
        <taxon>Bacteria</taxon>
        <taxon>Bacillati</taxon>
        <taxon>Cyanobacteriota</taxon>
        <taxon>Cyanophyceae</taxon>
        <taxon>Oscillatoriophycideae</taxon>
        <taxon>Chroococcales</taxon>
        <taxon>Aphanothecaceae</taxon>
        <taxon>Crocosphaera</taxon>
        <taxon>Crocosphaera subtropica</taxon>
    </lineage>
</organism>
<feature type="transmembrane region" description="Helical" evidence="1">
    <location>
        <begin position="83"/>
        <end position="102"/>
    </location>
</feature>
<feature type="transmembrane region" description="Helical" evidence="1">
    <location>
        <begin position="129"/>
        <end position="148"/>
    </location>
</feature>